<proteinExistence type="predicted"/>
<dbReference type="OrthoDB" id="5517693at2"/>
<comment type="caution">
    <text evidence="2">The sequence shown here is derived from an EMBL/GenBank/DDBJ whole genome shotgun (WGS) entry which is preliminary data.</text>
</comment>
<dbReference type="RefSeq" id="WP_119971197.1">
    <property type="nucleotide sequence ID" value="NZ_JBHSQA010000001.1"/>
</dbReference>
<feature type="compositionally biased region" description="Low complexity" evidence="1">
    <location>
        <begin position="156"/>
        <end position="168"/>
    </location>
</feature>
<evidence type="ECO:0000256" key="1">
    <source>
        <dbReference type="SAM" id="MobiDB-lite"/>
    </source>
</evidence>
<protein>
    <submittedName>
        <fullName evidence="2">Uncharacterized protein</fullName>
    </submittedName>
</protein>
<sequence length="168" mass="18596">MRGSVLMTSAARTAVDLAAVLDLKSAVAIVDQMLLVDRAGHPPLATKDELIDVWQRMLPFRGSVRARAIVDFGVTQSESQLESGSRVNIALSGFPRPELQRHFIVDGADVFTDFFWPDMDADPRVSKICTSRGREQQKLLTRESRDRGSRCDPRTDTPNPTRPGCTKG</sequence>
<accession>A0A3A5MLV4</accession>
<organism evidence="2 3">
    <name type="scientific">Cryobacterium melibiosiphilum</name>
    <dbReference type="NCBI Taxonomy" id="995039"/>
    <lineage>
        <taxon>Bacteria</taxon>
        <taxon>Bacillati</taxon>
        <taxon>Actinomycetota</taxon>
        <taxon>Actinomycetes</taxon>
        <taxon>Micrococcales</taxon>
        <taxon>Microbacteriaceae</taxon>
        <taxon>Cryobacterium</taxon>
    </lineage>
</organism>
<dbReference type="AlphaFoldDB" id="A0A3A5MLV4"/>
<name>A0A3A5MLV4_9MICO</name>
<dbReference type="EMBL" id="QZVS01000052">
    <property type="protein sequence ID" value="RJT91080.1"/>
    <property type="molecule type" value="Genomic_DNA"/>
</dbReference>
<evidence type="ECO:0000313" key="2">
    <source>
        <dbReference type="EMBL" id="RJT91080.1"/>
    </source>
</evidence>
<reference evidence="2 3" key="1">
    <citation type="submission" date="2018-09" db="EMBL/GenBank/DDBJ databases">
        <title>Novel species of Cryobacterium.</title>
        <authorList>
            <person name="Liu Q."/>
            <person name="Xin Y.-H."/>
        </authorList>
    </citation>
    <scope>NUCLEOTIDE SEQUENCE [LARGE SCALE GENOMIC DNA]</scope>
    <source>
        <strain evidence="2 3">Hh39</strain>
    </source>
</reference>
<feature type="region of interest" description="Disordered" evidence="1">
    <location>
        <begin position="132"/>
        <end position="168"/>
    </location>
</feature>
<dbReference type="Proteomes" id="UP000272015">
    <property type="component" value="Unassembled WGS sequence"/>
</dbReference>
<keyword evidence="3" id="KW-1185">Reference proteome</keyword>
<gene>
    <name evidence="2" type="ORF">D6T64_02670</name>
</gene>
<feature type="compositionally biased region" description="Basic and acidic residues" evidence="1">
    <location>
        <begin position="132"/>
        <end position="155"/>
    </location>
</feature>
<evidence type="ECO:0000313" key="3">
    <source>
        <dbReference type="Proteomes" id="UP000272015"/>
    </source>
</evidence>